<dbReference type="GO" id="GO:0005524">
    <property type="term" value="F:ATP binding"/>
    <property type="evidence" value="ECO:0007669"/>
    <property type="project" value="UniProtKB-KW"/>
</dbReference>
<name>A0A4S8MT22_DENBC</name>
<gene>
    <name evidence="5" type="ORF">K435DRAFT_645469</name>
</gene>
<sequence length="339" mass="39221">MKIVKRDNPKAKRERQYRQLRQQNLPRTDHVTVVDGIKTAEQEIRREIAIMKKCYHPHVVRLYEVIDDRKNDQIYLVMEYLGGGEIKYTNERREPILTVEQTRRIMRDAILGLEYLHHQGIIHRDIKPANLIWTANHDRVKIADFGTAHFSYAQRLAAVVAGEHVKPQEDEDPTLLNDAALAKRAGSPAFLAPEIVWEYTENPEPGPRPPVTKAIDIWALGVTLYCFLFGKTPFRPPGEYSLSEWTGYNYTCNHDWRAGTVMGYDRIPTGGRHPSMDEDEDGTIQEGPVVMHLLDHFLKKDYWLRITLDEVKVCGFVLFCCSSLSLFHCLYPLLLLSWH</sequence>
<dbReference type="CDD" id="cd14008">
    <property type="entry name" value="STKc_LKB1_CaMKK"/>
    <property type="match status" value="1"/>
</dbReference>
<keyword evidence="6" id="KW-1185">Reference proteome</keyword>
<protein>
    <submittedName>
        <fullName evidence="5">Kinase-like protein</fullName>
    </submittedName>
</protein>
<dbReference type="AlphaFoldDB" id="A0A4S8MT22"/>
<keyword evidence="5" id="KW-0418">Kinase</keyword>
<evidence type="ECO:0000313" key="5">
    <source>
        <dbReference type="EMBL" id="THV06330.1"/>
    </source>
</evidence>
<feature type="domain" description="Protein kinase" evidence="4">
    <location>
        <begin position="1"/>
        <end position="317"/>
    </location>
</feature>
<evidence type="ECO:0000313" key="6">
    <source>
        <dbReference type="Proteomes" id="UP000297245"/>
    </source>
</evidence>
<dbReference type="EMBL" id="ML179043">
    <property type="protein sequence ID" value="THV06330.1"/>
    <property type="molecule type" value="Genomic_DNA"/>
</dbReference>
<evidence type="ECO:0000259" key="4">
    <source>
        <dbReference type="PROSITE" id="PS50011"/>
    </source>
</evidence>
<keyword evidence="3" id="KW-0812">Transmembrane</keyword>
<evidence type="ECO:0000256" key="2">
    <source>
        <dbReference type="ARBA" id="ARBA00022840"/>
    </source>
</evidence>
<dbReference type="OrthoDB" id="68483at2759"/>
<dbReference type="GO" id="GO:0004674">
    <property type="term" value="F:protein serine/threonine kinase activity"/>
    <property type="evidence" value="ECO:0007669"/>
    <property type="project" value="TreeGrafter"/>
</dbReference>
<accession>A0A4S8MT22</accession>
<dbReference type="GO" id="GO:0005737">
    <property type="term" value="C:cytoplasm"/>
    <property type="evidence" value="ECO:0007669"/>
    <property type="project" value="TreeGrafter"/>
</dbReference>
<keyword evidence="3" id="KW-1133">Transmembrane helix</keyword>
<dbReference type="PANTHER" id="PTHR24346:SF77">
    <property type="entry name" value="SERINE THREONINE PROTEIN KINASE"/>
    <property type="match status" value="1"/>
</dbReference>
<dbReference type="Pfam" id="PF00069">
    <property type="entry name" value="Pkinase"/>
    <property type="match status" value="1"/>
</dbReference>
<dbReference type="Gene3D" id="3.30.200.20">
    <property type="entry name" value="Phosphorylase Kinase, domain 1"/>
    <property type="match status" value="1"/>
</dbReference>
<evidence type="ECO:0000256" key="1">
    <source>
        <dbReference type="ARBA" id="ARBA00022741"/>
    </source>
</evidence>
<evidence type="ECO:0000256" key="3">
    <source>
        <dbReference type="SAM" id="Phobius"/>
    </source>
</evidence>
<keyword evidence="3" id="KW-0472">Membrane</keyword>
<keyword evidence="5" id="KW-0808">Transferase</keyword>
<feature type="transmembrane region" description="Helical" evidence="3">
    <location>
        <begin position="313"/>
        <end position="334"/>
    </location>
</feature>
<dbReference type="Proteomes" id="UP000297245">
    <property type="component" value="Unassembled WGS sequence"/>
</dbReference>
<dbReference type="PANTHER" id="PTHR24346">
    <property type="entry name" value="MAP/MICROTUBULE AFFINITY-REGULATING KINASE"/>
    <property type="match status" value="1"/>
</dbReference>
<dbReference type="GO" id="GO:0035556">
    <property type="term" value="P:intracellular signal transduction"/>
    <property type="evidence" value="ECO:0007669"/>
    <property type="project" value="TreeGrafter"/>
</dbReference>
<dbReference type="Gene3D" id="1.10.510.10">
    <property type="entry name" value="Transferase(Phosphotransferase) domain 1"/>
    <property type="match status" value="1"/>
</dbReference>
<dbReference type="InterPro" id="IPR000719">
    <property type="entry name" value="Prot_kinase_dom"/>
</dbReference>
<dbReference type="SUPFAM" id="SSF56112">
    <property type="entry name" value="Protein kinase-like (PK-like)"/>
    <property type="match status" value="1"/>
</dbReference>
<dbReference type="SMART" id="SM00220">
    <property type="entry name" value="S_TKc"/>
    <property type="match status" value="1"/>
</dbReference>
<dbReference type="PROSITE" id="PS50011">
    <property type="entry name" value="PROTEIN_KINASE_DOM"/>
    <property type="match status" value="1"/>
</dbReference>
<organism evidence="5 6">
    <name type="scientific">Dendrothele bispora (strain CBS 962.96)</name>
    <dbReference type="NCBI Taxonomy" id="1314807"/>
    <lineage>
        <taxon>Eukaryota</taxon>
        <taxon>Fungi</taxon>
        <taxon>Dikarya</taxon>
        <taxon>Basidiomycota</taxon>
        <taxon>Agaricomycotina</taxon>
        <taxon>Agaricomycetes</taxon>
        <taxon>Agaricomycetidae</taxon>
        <taxon>Agaricales</taxon>
        <taxon>Agaricales incertae sedis</taxon>
        <taxon>Dendrothele</taxon>
    </lineage>
</organism>
<keyword evidence="2" id="KW-0067">ATP-binding</keyword>
<keyword evidence="1" id="KW-0547">Nucleotide-binding</keyword>
<proteinExistence type="predicted"/>
<dbReference type="InterPro" id="IPR011009">
    <property type="entry name" value="Kinase-like_dom_sf"/>
</dbReference>
<reference evidence="5 6" key="1">
    <citation type="journal article" date="2019" name="Nat. Ecol. Evol.">
        <title>Megaphylogeny resolves global patterns of mushroom evolution.</title>
        <authorList>
            <person name="Varga T."/>
            <person name="Krizsan K."/>
            <person name="Foldi C."/>
            <person name="Dima B."/>
            <person name="Sanchez-Garcia M."/>
            <person name="Sanchez-Ramirez S."/>
            <person name="Szollosi G.J."/>
            <person name="Szarkandi J.G."/>
            <person name="Papp V."/>
            <person name="Albert L."/>
            <person name="Andreopoulos W."/>
            <person name="Angelini C."/>
            <person name="Antonin V."/>
            <person name="Barry K.W."/>
            <person name="Bougher N.L."/>
            <person name="Buchanan P."/>
            <person name="Buyck B."/>
            <person name="Bense V."/>
            <person name="Catcheside P."/>
            <person name="Chovatia M."/>
            <person name="Cooper J."/>
            <person name="Damon W."/>
            <person name="Desjardin D."/>
            <person name="Finy P."/>
            <person name="Geml J."/>
            <person name="Haridas S."/>
            <person name="Hughes K."/>
            <person name="Justo A."/>
            <person name="Karasinski D."/>
            <person name="Kautmanova I."/>
            <person name="Kiss B."/>
            <person name="Kocsube S."/>
            <person name="Kotiranta H."/>
            <person name="LaButti K.M."/>
            <person name="Lechner B.E."/>
            <person name="Liimatainen K."/>
            <person name="Lipzen A."/>
            <person name="Lukacs Z."/>
            <person name="Mihaltcheva S."/>
            <person name="Morgado L.N."/>
            <person name="Niskanen T."/>
            <person name="Noordeloos M.E."/>
            <person name="Ohm R.A."/>
            <person name="Ortiz-Santana B."/>
            <person name="Ovrebo C."/>
            <person name="Racz N."/>
            <person name="Riley R."/>
            <person name="Savchenko A."/>
            <person name="Shiryaev A."/>
            <person name="Soop K."/>
            <person name="Spirin V."/>
            <person name="Szebenyi C."/>
            <person name="Tomsovsky M."/>
            <person name="Tulloss R.E."/>
            <person name="Uehling J."/>
            <person name="Grigoriev I.V."/>
            <person name="Vagvolgyi C."/>
            <person name="Papp T."/>
            <person name="Martin F.M."/>
            <person name="Miettinen O."/>
            <person name="Hibbett D.S."/>
            <person name="Nagy L.G."/>
        </authorList>
    </citation>
    <scope>NUCLEOTIDE SEQUENCE [LARGE SCALE GENOMIC DNA]</scope>
    <source>
        <strain evidence="5 6">CBS 962.96</strain>
    </source>
</reference>